<protein>
    <submittedName>
        <fullName evidence="2">Uncharacterized protein</fullName>
    </submittedName>
</protein>
<dbReference type="EMBL" id="LGRX02035572">
    <property type="protein sequence ID" value="KAK3234022.1"/>
    <property type="molecule type" value="Genomic_DNA"/>
</dbReference>
<feature type="transmembrane region" description="Helical" evidence="1">
    <location>
        <begin position="282"/>
        <end position="302"/>
    </location>
</feature>
<feature type="transmembrane region" description="Helical" evidence="1">
    <location>
        <begin position="215"/>
        <end position="237"/>
    </location>
</feature>
<keyword evidence="1" id="KW-0812">Transmembrane</keyword>
<comment type="caution">
    <text evidence="2">The sequence shown here is derived from an EMBL/GenBank/DDBJ whole genome shotgun (WGS) entry which is preliminary data.</text>
</comment>
<evidence type="ECO:0000256" key="1">
    <source>
        <dbReference type="SAM" id="Phobius"/>
    </source>
</evidence>
<dbReference type="InterPro" id="IPR002208">
    <property type="entry name" value="SecY/SEC61-alpha"/>
</dbReference>
<dbReference type="PRINTS" id="PR00303">
    <property type="entry name" value="SECYTRNLCASE"/>
</dbReference>
<keyword evidence="3" id="KW-1185">Reference proteome</keyword>
<dbReference type="SUPFAM" id="SSF103491">
    <property type="entry name" value="Preprotein translocase SecY subunit"/>
    <property type="match status" value="1"/>
</dbReference>
<feature type="transmembrane region" description="Helical" evidence="1">
    <location>
        <begin position="372"/>
        <end position="391"/>
    </location>
</feature>
<dbReference type="Proteomes" id="UP001190700">
    <property type="component" value="Unassembled WGS sequence"/>
</dbReference>
<accession>A0AAE0ENB1</accession>
<dbReference type="GO" id="GO:0015031">
    <property type="term" value="P:protein transport"/>
    <property type="evidence" value="ECO:0007669"/>
    <property type="project" value="InterPro"/>
</dbReference>
<dbReference type="GO" id="GO:0016020">
    <property type="term" value="C:membrane"/>
    <property type="evidence" value="ECO:0007669"/>
    <property type="project" value="InterPro"/>
</dbReference>
<sequence length="447" mass="49072">MILRAVAQIPKVRPIKPTVTCSALPNIRIGVRCAKRTEIPSRSDQNALRECRLSWLRATRTAARPSRAIRSKTTARGIATNSNTDGSDSTGIIKRVDDFFERKELFRRVLITVFILFCFRLMNQTPIPGLDTTLTPAYMGEMQSMLDITHAFTKMGSAAVPSVTLATTGLMPIILSNTILAGMRIISLNFWKAWMLPGLELRSAMEEGGSEMMEYVKSASDAFTVLFAMMFAVYIANSLRPCFLIPCDHLVNLGIVLPLICGTIVTSWLCSELDKRGIGEGLSVVISMSIISSLANSIKTIYLKVVEGALSLNFAAGFFGIFCTSLVTILLLSVGMVKIPISFFRLQSDGKIKATETSVDNEIPVRLNSQGILPLIIAMVLIEQLSFWMPYFAANLSPAMPYSYYPILFFIVFAISQAPIDSTPTSLTTYMKQVRARLASALAPGGE</sequence>
<feature type="transmembrane region" description="Helical" evidence="1">
    <location>
        <begin position="170"/>
        <end position="194"/>
    </location>
</feature>
<reference evidence="2 3" key="1">
    <citation type="journal article" date="2015" name="Genome Biol. Evol.">
        <title>Comparative Genomics of a Bacterivorous Green Alga Reveals Evolutionary Causalities and Consequences of Phago-Mixotrophic Mode of Nutrition.</title>
        <authorList>
            <person name="Burns J.A."/>
            <person name="Paasch A."/>
            <person name="Narechania A."/>
            <person name="Kim E."/>
        </authorList>
    </citation>
    <scope>NUCLEOTIDE SEQUENCE [LARGE SCALE GENOMIC DNA]</scope>
    <source>
        <strain evidence="2 3">PLY_AMNH</strain>
    </source>
</reference>
<dbReference type="InterPro" id="IPR023201">
    <property type="entry name" value="SecY_dom_sf"/>
</dbReference>
<dbReference type="Gene3D" id="1.10.3370.10">
    <property type="entry name" value="SecY subunit domain"/>
    <property type="match status" value="1"/>
</dbReference>
<dbReference type="Pfam" id="PF00344">
    <property type="entry name" value="SecY"/>
    <property type="match status" value="1"/>
</dbReference>
<name>A0AAE0ENB1_9CHLO</name>
<dbReference type="AlphaFoldDB" id="A0AAE0ENB1"/>
<feature type="transmembrane region" description="Helical" evidence="1">
    <location>
        <begin position="249"/>
        <end position="270"/>
    </location>
</feature>
<proteinExistence type="predicted"/>
<evidence type="ECO:0000313" key="2">
    <source>
        <dbReference type="EMBL" id="KAK3234022.1"/>
    </source>
</evidence>
<feature type="transmembrane region" description="Helical" evidence="1">
    <location>
        <begin position="403"/>
        <end position="420"/>
    </location>
</feature>
<organism evidence="2 3">
    <name type="scientific">Cymbomonas tetramitiformis</name>
    <dbReference type="NCBI Taxonomy" id="36881"/>
    <lineage>
        <taxon>Eukaryota</taxon>
        <taxon>Viridiplantae</taxon>
        <taxon>Chlorophyta</taxon>
        <taxon>Pyramimonadophyceae</taxon>
        <taxon>Pyramimonadales</taxon>
        <taxon>Pyramimonadaceae</taxon>
        <taxon>Cymbomonas</taxon>
    </lineage>
</organism>
<feature type="transmembrane region" description="Helical" evidence="1">
    <location>
        <begin position="314"/>
        <end position="337"/>
    </location>
</feature>
<keyword evidence="1" id="KW-1133">Transmembrane helix</keyword>
<evidence type="ECO:0000313" key="3">
    <source>
        <dbReference type="Proteomes" id="UP001190700"/>
    </source>
</evidence>
<keyword evidence="1" id="KW-0472">Membrane</keyword>
<gene>
    <name evidence="2" type="ORF">CYMTET_55706</name>
</gene>